<keyword evidence="5 18" id="KW-0963">Cytoplasm</keyword>
<evidence type="ECO:0000256" key="10">
    <source>
        <dbReference type="ARBA" id="ARBA00022842"/>
    </source>
</evidence>
<feature type="binding site" evidence="13">
    <location>
        <position position="189"/>
    </location>
    <ligand>
        <name>ATP</name>
        <dbReference type="ChEBI" id="CHEBI:30616"/>
    </ligand>
</feature>
<evidence type="ECO:0000256" key="12">
    <source>
        <dbReference type="PIRSR" id="PIRSR604809-1"/>
    </source>
</evidence>
<dbReference type="Gene3D" id="3.10.20.70">
    <property type="entry name" value="Glutamine synthetase, N-terminal domain"/>
    <property type="match status" value="1"/>
</dbReference>
<dbReference type="EnsemblBacteria" id="CAI50279">
    <property type="protein sequence ID" value="CAI50279"/>
    <property type="gene ID" value="NP_4376A"/>
</dbReference>
<dbReference type="PANTHER" id="PTHR43785">
    <property type="entry name" value="GAMMA-GLUTAMYLPUTRESCINE SYNTHETASE"/>
    <property type="match status" value="1"/>
</dbReference>
<evidence type="ECO:0000313" key="22">
    <source>
        <dbReference type="EMBL" id="CAI50279.1"/>
    </source>
</evidence>
<evidence type="ECO:0000256" key="1">
    <source>
        <dbReference type="ARBA" id="ARBA00004496"/>
    </source>
</evidence>
<feature type="domain" description="GS catalytic" evidence="21">
    <location>
        <begin position="114"/>
        <end position="451"/>
    </location>
</feature>
<dbReference type="InterPro" id="IPR036651">
    <property type="entry name" value="Gln_synt_N_sf"/>
</dbReference>
<keyword evidence="10 14" id="KW-0460">Magnesium</keyword>
<evidence type="ECO:0000256" key="5">
    <source>
        <dbReference type="ARBA" id="ARBA00022490"/>
    </source>
</evidence>
<dbReference type="EC" id="6.3.1.2" evidence="3 19"/>
<proteinExistence type="inferred from homology"/>
<dbReference type="InterPro" id="IPR027303">
    <property type="entry name" value="Gln_synth_gly_rich_site"/>
</dbReference>
<organism evidence="22 23">
    <name type="scientific">Natronomonas pharaonis (strain ATCC 35678 / DSM 2160 / CIP 103997 / JCM 8858 / NBRC 14720 / NCIMB 2260 / Gabara)</name>
    <name type="common">Halobacterium pharaonis</name>
    <dbReference type="NCBI Taxonomy" id="348780"/>
    <lineage>
        <taxon>Archaea</taxon>
        <taxon>Methanobacteriati</taxon>
        <taxon>Methanobacteriota</taxon>
        <taxon>Stenosarchaea group</taxon>
        <taxon>Halobacteria</taxon>
        <taxon>Halobacteriales</taxon>
        <taxon>Natronomonadaceae</taxon>
        <taxon>Natronomonas</taxon>
    </lineage>
</organism>
<dbReference type="GO" id="GO:0006542">
    <property type="term" value="P:glutamine biosynthetic process"/>
    <property type="evidence" value="ECO:0007669"/>
    <property type="project" value="InterPro"/>
</dbReference>
<dbReference type="GO" id="GO:0005524">
    <property type="term" value="F:ATP binding"/>
    <property type="evidence" value="ECO:0007669"/>
    <property type="project" value="UniProtKB-KW"/>
</dbReference>
<evidence type="ECO:0000259" key="21">
    <source>
        <dbReference type="PROSITE" id="PS51987"/>
    </source>
</evidence>
<name>A0A1U7EYH5_NATPD</name>
<evidence type="ECO:0000256" key="16">
    <source>
        <dbReference type="PROSITE-ProRule" id="PRU01330"/>
    </source>
</evidence>
<dbReference type="FunFam" id="3.10.20.70:FF:000005">
    <property type="entry name" value="Glutamine synthetase"/>
    <property type="match status" value="1"/>
</dbReference>
<dbReference type="PROSITE" id="PS51986">
    <property type="entry name" value="GS_BETA_GRASP"/>
    <property type="match status" value="1"/>
</dbReference>
<evidence type="ECO:0000256" key="18">
    <source>
        <dbReference type="RuleBase" id="RU000385"/>
    </source>
</evidence>
<feature type="binding site" evidence="14">
    <location>
        <position position="194"/>
    </location>
    <ligand>
        <name>Mg(2+)</name>
        <dbReference type="ChEBI" id="CHEBI:18420"/>
        <label>1</label>
    </ligand>
</feature>
<dbReference type="InterPro" id="IPR008147">
    <property type="entry name" value="Gln_synt_N"/>
</dbReference>
<feature type="binding site" evidence="12">
    <location>
        <position position="322"/>
    </location>
    <ligand>
        <name>L-glutamate</name>
        <dbReference type="ChEBI" id="CHEBI:29985"/>
    </ligand>
</feature>
<dbReference type="GO" id="GO:0005737">
    <property type="term" value="C:cytoplasm"/>
    <property type="evidence" value="ECO:0007669"/>
    <property type="project" value="UniProtKB-SubCell"/>
</dbReference>
<comment type="similarity">
    <text evidence="2 16 17">Belongs to the glutamine synthetase family.</text>
</comment>
<dbReference type="PANTHER" id="PTHR43785:SF12">
    <property type="entry name" value="TYPE-1 GLUTAMINE SYNTHETASE 2"/>
    <property type="match status" value="1"/>
</dbReference>
<keyword evidence="6 19" id="KW-0436">Ligase</keyword>
<evidence type="ECO:0000256" key="3">
    <source>
        <dbReference type="ARBA" id="ARBA00012937"/>
    </source>
</evidence>
<evidence type="ECO:0000256" key="14">
    <source>
        <dbReference type="PIRSR" id="PIRSR604809-3"/>
    </source>
</evidence>
<evidence type="ECO:0000313" key="23">
    <source>
        <dbReference type="Proteomes" id="UP000002698"/>
    </source>
</evidence>
<gene>
    <name evidence="22" type="primary">glnA2</name>
    <name evidence="22" type="ordered locus">NP_4376A</name>
</gene>
<dbReference type="PROSITE" id="PS51987">
    <property type="entry name" value="GS_CATALYTIC"/>
    <property type="match status" value="1"/>
</dbReference>
<evidence type="ECO:0000256" key="13">
    <source>
        <dbReference type="PIRSR" id="PIRSR604809-2"/>
    </source>
</evidence>
<dbReference type="eggNOG" id="arCOG01909">
    <property type="taxonomic scope" value="Archaea"/>
</dbReference>
<evidence type="ECO:0000256" key="6">
    <source>
        <dbReference type="ARBA" id="ARBA00022598"/>
    </source>
</evidence>
<feature type="binding site" evidence="13">
    <location>
        <begin position="252"/>
        <end position="254"/>
    </location>
    <ligand>
        <name>ATP</name>
        <dbReference type="ChEBI" id="CHEBI:30616"/>
    </ligand>
</feature>
<dbReference type="HOGENOM" id="CLU_017290_1_3_2"/>
<dbReference type="GO" id="GO:0004356">
    <property type="term" value="F:glutamine synthetase activity"/>
    <property type="evidence" value="ECO:0007669"/>
    <property type="project" value="UniProtKB-EC"/>
</dbReference>
<dbReference type="Pfam" id="PF00120">
    <property type="entry name" value="Gln-synt_C"/>
    <property type="match status" value="1"/>
</dbReference>
<feature type="binding site" evidence="12">
    <location>
        <begin position="245"/>
        <end position="246"/>
    </location>
    <ligand>
        <name>L-glutamate</name>
        <dbReference type="ChEBI" id="CHEBI:29985"/>
    </ligand>
</feature>
<feature type="binding site" evidence="14">
    <location>
        <position position="137"/>
    </location>
    <ligand>
        <name>Mg(2+)</name>
        <dbReference type="ChEBI" id="CHEBI:18420"/>
        <label>1</label>
    </ligand>
</feature>
<feature type="binding site" evidence="13">
    <location>
        <position position="322"/>
    </location>
    <ligand>
        <name>ATP</name>
        <dbReference type="ChEBI" id="CHEBI:30616"/>
    </ligand>
</feature>
<evidence type="ECO:0000256" key="17">
    <source>
        <dbReference type="RuleBase" id="RU000384"/>
    </source>
</evidence>
<sequence>MTDESLTPDEKRVLDEIEEKNVDFLRLQFIDILGTIKNVAVPADQAEKAFTEGIYFDGSSIEGFVRIQESDMRLKPDPSTFAILPWRKREDGASARMICDIYNTSTGEPFEGDPRYVLKQALERAEEMGYTVNAGPEPEFFLFEEDDEGRATTEFSDVGGYFDLAPKDLASDVRYDIIAGLESMGFDVEASHHEVAESQHEIDFEYDDALTTADNVATFRAVVRAIAAQHDLHATFMPKPIPKINGSGMHTHLSLFTEDGENAFHDGDDEFDLSDTARSFLAGVLEHAPAITAVANPTVNSYKRLVPGYEAPVYVAWSDTNRSALVRKPAARVPAASRIELRSPDPSCNPYLAFAAMIHAGLDGIENDLDCPDPVRENIYEFDEAKRDEYGIETLPSNLGEAVDALEADEVVLDALGEHVPEKFMEAKREEFGEYLVEVSEWELDRYLETF</sequence>
<feature type="binding site" evidence="12">
    <location>
        <position position="310"/>
    </location>
    <ligand>
        <name>L-glutamate</name>
        <dbReference type="ChEBI" id="CHEBI:29985"/>
    </ligand>
</feature>
<feature type="binding site" evidence="14">
    <location>
        <position position="201"/>
    </location>
    <ligand>
        <name>Mg(2+)</name>
        <dbReference type="ChEBI" id="CHEBI:18420"/>
        <label>1</label>
    </ligand>
</feature>
<dbReference type="SMART" id="SM01230">
    <property type="entry name" value="Gln-synt_C"/>
    <property type="match status" value="1"/>
</dbReference>
<keyword evidence="7 14" id="KW-0479">Metal-binding</keyword>
<dbReference type="Pfam" id="PF03951">
    <property type="entry name" value="Gln-synt_N"/>
    <property type="match status" value="1"/>
</dbReference>
<evidence type="ECO:0000256" key="15">
    <source>
        <dbReference type="PIRSR" id="PIRSR604809-50"/>
    </source>
</evidence>
<dbReference type="OrthoDB" id="36124at2157"/>
<evidence type="ECO:0000256" key="2">
    <source>
        <dbReference type="ARBA" id="ARBA00009897"/>
    </source>
</evidence>
<feature type="binding site" evidence="12">
    <location>
        <position position="304"/>
    </location>
    <ligand>
        <name>L-glutamate</name>
        <dbReference type="ChEBI" id="CHEBI:29985"/>
    </ligand>
</feature>
<reference evidence="22 23" key="1">
    <citation type="journal article" date="2005" name="Genome Res.">
        <title>Living with two extremes: conclusions from the genome sequence of Natronomonas pharaonis.</title>
        <authorList>
            <person name="Falb M."/>
            <person name="Pfeiffer F."/>
            <person name="Palm P."/>
            <person name="Rodewald K."/>
            <person name="Hickmann V."/>
            <person name="Tittor J."/>
            <person name="Oesterhelt D."/>
        </authorList>
    </citation>
    <scope>NUCLEOTIDE SEQUENCE [LARGE SCALE GENOMIC DNA]</scope>
    <source>
        <strain evidence="23">ATCC 35678 / DSM 2160 / CIP 103997 / JCM 8858 / NBRC 14720 / NCIMB 2260 / Gabara</strain>
    </source>
</reference>
<dbReference type="FunFam" id="3.30.590.10:FF:000003">
    <property type="entry name" value="Glutamine synthetase 2"/>
    <property type="match status" value="1"/>
</dbReference>
<dbReference type="SUPFAM" id="SSF55931">
    <property type="entry name" value="Glutamine synthetase/guanido kinase"/>
    <property type="match status" value="1"/>
</dbReference>
<dbReference type="PROSITE" id="PS00180">
    <property type="entry name" value="GLNA_1"/>
    <property type="match status" value="1"/>
</dbReference>
<dbReference type="PROSITE" id="PS00181">
    <property type="entry name" value="GLNA_ATP"/>
    <property type="match status" value="1"/>
</dbReference>
<feature type="binding site" evidence="14">
    <location>
        <position position="250"/>
    </location>
    <ligand>
        <name>Mg(2+)</name>
        <dbReference type="ChEBI" id="CHEBI:18420"/>
        <label>1</label>
    </ligand>
</feature>
<dbReference type="KEGG" id="nph:NP_4376A"/>
<keyword evidence="8 13" id="KW-0547">Nucleotide-binding</keyword>
<comment type="catalytic activity">
    <reaction evidence="11 19">
        <text>L-glutamate + NH4(+) + ATP = L-glutamine + ADP + phosphate + H(+)</text>
        <dbReference type="Rhea" id="RHEA:16169"/>
        <dbReference type="ChEBI" id="CHEBI:15378"/>
        <dbReference type="ChEBI" id="CHEBI:28938"/>
        <dbReference type="ChEBI" id="CHEBI:29985"/>
        <dbReference type="ChEBI" id="CHEBI:30616"/>
        <dbReference type="ChEBI" id="CHEBI:43474"/>
        <dbReference type="ChEBI" id="CHEBI:58359"/>
        <dbReference type="ChEBI" id="CHEBI:456216"/>
        <dbReference type="EC" id="6.3.1.2"/>
    </reaction>
</comment>
<feature type="domain" description="GS beta-grasp" evidence="20">
    <location>
        <begin position="20"/>
        <end position="106"/>
    </location>
</feature>
<dbReference type="Gene3D" id="3.30.590.10">
    <property type="entry name" value="Glutamine synthetase/guanido kinase, catalytic domain"/>
    <property type="match status" value="1"/>
</dbReference>
<dbReference type="RefSeq" id="WP_011323895.1">
    <property type="nucleotide sequence ID" value="NC_007426.1"/>
</dbReference>
<dbReference type="GeneID" id="3702755"/>
<evidence type="ECO:0000256" key="8">
    <source>
        <dbReference type="ARBA" id="ARBA00022741"/>
    </source>
</evidence>
<dbReference type="InterPro" id="IPR008146">
    <property type="entry name" value="Gln_synth_cat_dom"/>
</dbReference>
<protein>
    <recommendedName>
        <fullName evidence="4 19">Glutamine synthetase</fullName>
        <ecNumber evidence="3 19">6.3.1.2</ecNumber>
    </recommendedName>
</protein>
<dbReference type="InterPro" id="IPR004809">
    <property type="entry name" value="Gln_synth_I"/>
</dbReference>
<comment type="subcellular location">
    <subcellularLocation>
        <location evidence="1 18">Cytoplasm</location>
    </subcellularLocation>
</comment>
<evidence type="ECO:0000256" key="11">
    <source>
        <dbReference type="ARBA" id="ARBA00049436"/>
    </source>
</evidence>
<evidence type="ECO:0000259" key="20">
    <source>
        <dbReference type="PROSITE" id="PS51986"/>
    </source>
</evidence>
<dbReference type="InterPro" id="IPR014746">
    <property type="entry name" value="Gln_synth/guanido_kin_cat_dom"/>
</dbReference>
<keyword evidence="23" id="KW-1185">Reference proteome</keyword>
<dbReference type="GO" id="GO:0046872">
    <property type="term" value="F:metal ion binding"/>
    <property type="evidence" value="ECO:0007669"/>
    <property type="project" value="UniProtKB-KW"/>
</dbReference>
<dbReference type="EMBL" id="CR936257">
    <property type="protein sequence ID" value="CAI50279.1"/>
    <property type="molecule type" value="Genomic_DNA"/>
</dbReference>
<dbReference type="Proteomes" id="UP000002698">
    <property type="component" value="Chromosome"/>
</dbReference>
<keyword evidence="15" id="KW-0597">Phosphoprotein</keyword>
<feature type="binding site" evidence="14">
    <location>
        <position position="139"/>
    </location>
    <ligand>
        <name>Mg(2+)</name>
        <dbReference type="ChEBI" id="CHEBI:18420"/>
        <label>1</label>
    </ligand>
</feature>
<evidence type="ECO:0000256" key="9">
    <source>
        <dbReference type="ARBA" id="ARBA00022840"/>
    </source>
</evidence>
<dbReference type="AlphaFoldDB" id="A0A1U7EYH5"/>
<feature type="binding site" evidence="12">
    <location>
        <position position="342"/>
    </location>
    <ligand>
        <name>L-glutamate</name>
        <dbReference type="ChEBI" id="CHEBI:29985"/>
    </ligand>
</feature>
<evidence type="ECO:0000256" key="7">
    <source>
        <dbReference type="ARBA" id="ARBA00022723"/>
    </source>
</evidence>
<feature type="binding site" evidence="14">
    <location>
        <position position="340"/>
    </location>
    <ligand>
        <name>Mg(2+)</name>
        <dbReference type="ChEBI" id="CHEBI:18420"/>
        <label>1</label>
    </ligand>
</feature>
<feature type="modified residue" description="O-AMP-tyrosine" evidence="15">
    <location>
        <position position="380"/>
    </location>
</feature>
<dbReference type="STRING" id="348780.NP_4376A"/>
<feature type="binding site" evidence="13">
    <location>
        <begin position="204"/>
        <end position="206"/>
    </location>
    <ligand>
        <name>ATP</name>
        <dbReference type="ChEBI" id="CHEBI:30616"/>
    </ligand>
</feature>
<accession>A0A1U7EYH5</accession>
<keyword evidence="9 13" id="KW-0067">ATP-binding</keyword>
<dbReference type="NCBIfam" id="TIGR00653">
    <property type="entry name" value="GlnA"/>
    <property type="match status" value="1"/>
</dbReference>
<dbReference type="SUPFAM" id="SSF54368">
    <property type="entry name" value="Glutamine synthetase, N-terminal domain"/>
    <property type="match status" value="1"/>
</dbReference>
<dbReference type="InterPro" id="IPR027302">
    <property type="entry name" value="Gln_synth_N_conserv_site"/>
</dbReference>
<evidence type="ECO:0000256" key="19">
    <source>
        <dbReference type="RuleBase" id="RU004356"/>
    </source>
</evidence>
<evidence type="ECO:0000256" key="4">
    <source>
        <dbReference type="ARBA" id="ARBA00021364"/>
    </source>
</evidence>
<comment type="cofactor">
    <cofactor evidence="14">
        <name>Mg(2+)</name>
        <dbReference type="ChEBI" id="CHEBI:18420"/>
    </cofactor>
    <text evidence="14">Binds 2 Mg(2+) ions per subunit.</text>
</comment>